<proteinExistence type="predicted"/>
<dbReference type="EMBL" id="AYRZ02002006">
    <property type="protein sequence ID" value="PHT57557.1"/>
    <property type="molecule type" value="Genomic_DNA"/>
</dbReference>
<feature type="region of interest" description="Disordered" evidence="1">
    <location>
        <begin position="37"/>
        <end position="103"/>
    </location>
</feature>
<organism evidence="2 3">
    <name type="scientific">Capsicum annuum</name>
    <name type="common">Capsicum pepper</name>
    <dbReference type="NCBI Taxonomy" id="4072"/>
    <lineage>
        <taxon>Eukaryota</taxon>
        <taxon>Viridiplantae</taxon>
        <taxon>Streptophyta</taxon>
        <taxon>Embryophyta</taxon>
        <taxon>Tracheophyta</taxon>
        <taxon>Spermatophyta</taxon>
        <taxon>Magnoliopsida</taxon>
        <taxon>eudicotyledons</taxon>
        <taxon>Gunneridae</taxon>
        <taxon>Pentapetalae</taxon>
        <taxon>asterids</taxon>
        <taxon>lamiids</taxon>
        <taxon>Solanales</taxon>
        <taxon>Solanaceae</taxon>
        <taxon>Solanoideae</taxon>
        <taxon>Capsiceae</taxon>
        <taxon>Capsicum</taxon>
    </lineage>
</organism>
<evidence type="ECO:0000313" key="3">
    <source>
        <dbReference type="Proteomes" id="UP000222542"/>
    </source>
</evidence>
<evidence type="ECO:0000313" key="2">
    <source>
        <dbReference type="EMBL" id="PHT57557.1"/>
    </source>
</evidence>
<dbReference type="AlphaFoldDB" id="A0A2G2XJC5"/>
<sequence>MFDESRSRSTLQMPRRRLSTSFEAEDINEESAKIVEMDTYGRPKSSRSRRTNTWPSDPCDDDPFEPPMLSSWASDWAQQHQHSKFSTTAQSTPRFANNSCGSNTPITPITKVDLVLIPYCKCT</sequence>
<evidence type="ECO:0000256" key="1">
    <source>
        <dbReference type="SAM" id="MobiDB-lite"/>
    </source>
</evidence>
<keyword evidence="3" id="KW-1185">Reference proteome</keyword>
<reference evidence="2 3" key="2">
    <citation type="journal article" date="2017" name="Genome Biol.">
        <title>New reference genome sequences of hot pepper reveal the massive evolution of plant disease-resistance genes by retroduplication.</title>
        <authorList>
            <person name="Kim S."/>
            <person name="Park J."/>
            <person name="Yeom S.I."/>
            <person name="Kim Y.M."/>
            <person name="Seo E."/>
            <person name="Kim K.T."/>
            <person name="Kim M.S."/>
            <person name="Lee J.M."/>
            <person name="Cheong K."/>
            <person name="Shin H.S."/>
            <person name="Kim S.B."/>
            <person name="Han K."/>
            <person name="Lee J."/>
            <person name="Park M."/>
            <person name="Lee H.A."/>
            <person name="Lee H.Y."/>
            <person name="Lee Y."/>
            <person name="Oh S."/>
            <person name="Lee J.H."/>
            <person name="Choi E."/>
            <person name="Choi E."/>
            <person name="Lee S.E."/>
            <person name="Jeon J."/>
            <person name="Kim H."/>
            <person name="Choi G."/>
            <person name="Song H."/>
            <person name="Lee J."/>
            <person name="Lee S.C."/>
            <person name="Kwon J.K."/>
            <person name="Lee H.Y."/>
            <person name="Koo N."/>
            <person name="Hong Y."/>
            <person name="Kim R.W."/>
            <person name="Kang W.H."/>
            <person name="Huh J.H."/>
            <person name="Kang B.C."/>
            <person name="Yang T.J."/>
            <person name="Lee Y.H."/>
            <person name="Bennetzen J.L."/>
            <person name="Choi D."/>
        </authorList>
    </citation>
    <scope>NUCLEOTIDE SEQUENCE [LARGE SCALE GENOMIC DNA]</scope>
    <source>
        <strain evidence="3">cv. CM334</strain>
    </source>
</reference>
<gene>
    <name evidence="2" type="ORF">T459_35472</name>
</gene>
<comment type="caution">
    <text evidence="2">The sequence shown here is derived from an EMBL/GenBank/DDBJ whole genome shotgun (WGS) entry which is preliminary data.</text>
</comment>
<dbReference type="Gramene" id="PHT57557">
    <property type="protein sequence ID" value="PHT57557"/>
    <property type="gene ID" value="T459_35472"/>
</dbReference>
<reference evidence="2 3" key="1">
    <citation type="journal article" date="2014" name="Nat. Genet.">
        <title>Genome sequence of the hot pepper provides insights into the evolution of pungency in Capsicum species.</title>
        <authorList>
            <person name="Kim S."/>
            <person name="Park M."/>
            <person name="Yeom S.I."/>
            <person name="Kim Y.M."/>
            <person name="Lee J.M."/>
            <person name="Lee H.A."/>
            <person name="Seo E."/>
            <person name="Choi J."/>
            <person name="Cheong K."/>
            <person name="Kim K.T."/>
            <person name="Jung K."/>
            <person name="Lee G.W."/>
            <person name="Oh S.K."/>
            <person name="Bae C."/>
            <person name="Kim S.B."/>
            <person name="Lee H.Y."/>
            <person name="Kim S.Y."/>
            <person name="Kim M.S."/>
            <person name="Kang B.C."/>
            <person name="Jo Y.D."/>
            <person name="Yang H.B."/>
            <person name="Jeong H.J."/>
            <person name="Kang W.H."/>
            <person name="Kwon J.K."/>
            <person name="Shin C."/>
            <person name="Lim J.Y."/>
            <person name="Park J.H."/>
            <person name="Huh J.H."/>
            <person name="Kim J.S."/>
            <person name="Kim B.D."/>
            <person name="Cohen O."/>
            <person name="Paran I."/>
            <person name="Suh M.C."/>
            <person name="Lee S.B."/>
            <person name="Kim Y.K."/>
            <person name="Shin Y."/>
            <person name="Noh S.J."/>
            <person name="Park J."/>
            <person name="Seo Y.S."/>
            <person name="Kwon S.Y."/>
            <person name="Kim H.A."/>
            <person name="Park J.M."/>
            <person name="Kim H.J."/>
            <person name="Choi S.B."/>
            <person name="Bosland P.W."/>
            <person name="Reeves G."/>
            <person name="Jo S.H."/>
            <person name="Lee B.W."/>
            <person name="Cho H.T."/>
            <person name="Choi H.S."/>
            <person name="Lee M.S."/>
            <person name="Yu Y."/>
            <person name="Do Choi Y."/>
            <person name="Park B.S."/>
            <person name="van Deynze A."/>
            <person name="Ashrafi H."/>
            <person name="Hill T."/>
            <person name="Kim W.T."/>
            <person name="Pai H.S."/>
            <person name="Ahn H.K."/>
            <person name="Yeam I."/>
            <person name="Giovannoni J.J."/>
            <person name="Rose J.K."/>
            <person name="Sorensen I."/>
            <person name="Lee S.J."/>
            <person name="Kim R.W."/>
            <person name="Choi I.Y."/>
            <person name="Choi B.S."/>
            <person name="Lim J.S."/>
            <person name="Lee Y.H."/>
            <person name="Choi D."/>
        </authorList>
    </citation>
    <scope>NUCLEOTIDE SEQUENCE [LARGE SCALE GENOMIC DNA]</scope>
    <source>
        <strain evidence="3">cv. CM334</strain>
    </source>
</reference>
<dbReference type="Proteomes" id="UP000222542">
    <property type="component" value="Unassembled WGS sequence"/>
</dbReference>
<accession>A0A2G2XJC5</accession>
<protein>
    <submittedName>
        <fullName evidence="2">Uncharacterized protein</fullName>
    </submittedName>
</protein>
<name>A0A2G2XJC5_CAPAN</name>
<feature type="compositionally biased region" description="Polar residues" evidence="1">
    <location>
        <begin position="71"/>
        <end position="103"/>
    </location>
</feature>